<dbReference type="RefSeq" id="XP_066662567.1">
    <property type="nucleotide sequence ID" value="XM_066816875.1"/>
</dbReference>
<keyword evidence="3" id="KW-1185">Reference proteome</keyword>
<feature type="chain" id="PRO_5046105819" evidence="1">
    <location>
        <begin position="19"/>
        <end position="83"/>
    </location>
</feature>
<keyword evidence="1" id="KW-0732">Signal</keyword>
<sequence>MQLTNVLIGALLAPLALAIPVPRSDEAKFDRSTVYGKPMSNASLQRRQIELPVPQLPDVPGAPEVPFPGLPFPKFPFPPLPFQ</sequence>
<accession>A0ABR1V3Q2</accession>
<feature type="signal peptide" evidence="1">
    <location>
        <begin position="1"/>
        <end position="18"/>
    </location>
</feature>
<proteinExistence type="predicted"/>
<organism evidence="2 3">
    <name type="scientific">Apiospora hydei</name>
    <dbReference type="NCBI Taxonomy" id="1337664"/>
    <lineage>
        <taxon>Eukaryota</taxon>
        <taxon>Fungi</taxon>
        <taxon>Dikarya</taxon>
        <taxon>Ascomycota</taxon>
        <taxon>Pezizomycotina</taxon>
        <taxon>Sordariomycetes</taxon>
        <taxon>Xylariomycetidae</taxon>
        <taxon>Amphisphaeriales</taxon>
        <taxon>Apiosporaceae</taxon>
        <taxon>Apiospora</taxon>
    </lineage>
</organism>
<reference evidence="2 3" key="1">
    <citation type="submission" date="2023-01" db="EMBL/GenBank/DDBJ databases">
        <title>Analysis of 21 Apiospora genomes using comparative genomics revels a genus with tremendous synthesis potential of carbohydrate active enzymes and secondary metabolites.</title>
        <authorList>
            <person name="Sorensen T."/>
        </authorList>
    </citation>
    <scope>NUCLEOTIDE SEQUENCE [LARGE SCALE GENOMIC DNA]</scope>
    <source>
        <strain evidence="2 3">CBS 114990</strain>
    </source>
</reference>
<gene>
    <name evidence="2" type="ORF">PG997_012561</name>
</gene>
<dbReference type="EMBL" id="JAQQWN010000009">
    <property type="protein sequence ID" value="KAK8065814.1"/>
    <property type="molecule type" value="Genomic_DNA"/>
</dbReference>
<evidence type="ECO:0000313" key="3">
    <source>
        <dbReference type="Proteomes" id="UP001433268"/>
    </source>
</evidence>
<protein>
    <submittedName>
        <fullName evidence="2">Uncharacterized protein</fullName>
    </submittedName>
</protein>
<comment type="caution">
    <text evidence="2">The sequence shown here is derived from an EMBL/GenBank/DDBJ whole genome shotgun (WGS) entry which is preliminary data.</text>
</comment>
<dbReference type="Proteomes" id="UP001433268">
    <property type="component" value="Unassembled WGS sequence"/>
</dbReference>
<name>A0ABR1V3Q2_9PEZI</name>
<evidence type="ECO:0000313" key="2">
    <source>
        <dbReference type="EMBL" id="KAK8065814.1"/>
    </source>
</evidence>
<dbReference type="GeneID" id="92049935"/>
<evidence type="ECO:0000256" key="1">
    <source>
        <dbReference type="SAM" id="SignalP"/>
    </source>
</evidence>